<dbReference type="STRING" id="555874.SAMN04488065_0123"/>
<keyword evidence="3" id="KW-1185">Reference proteome</keyword>
<dbReference type="Proteomes" id="UP000236755">
    <property type="component" value="Unassembled WGS sequence"/>
</dbReference>
<keyword evidence="1" id="KW-0472">Membrane</keyword>
<keyword evidence="1" id="KW-0812">Transmembrane</keyword>
<organism evidence="2 3">
    <name type="scientific">Haloplanus vescus</name>
    <dbReference type="NCBI Taxonomy" id="555874"/>
    <lineage>
        <taxon>Archaea</taxon>
        <taxon>Methanobacteriati</taxon>
        <taxon>Methanobacteriota</taxon>
        <taxon>Stenosarchaea group</taxon>
        <taxon>Halobacteria</taxon>
        <taxon>Halobacteriales</taxon>
        <taxon>Haloferacaceae</taxon>
        <taxon>Haloplanus</taxon>
    </lineage>
</organism>
<dbReference type="OrthoDB" id="328716at2157"/>
<dbReference type="AlphaFoldDB" id="A0A1H3VQJ1"/>
<name>A0A1H3VQJ1_9EURY</name>
<protein>
    <submittedName>
        <fullName evidence="2">Uncharacterized protein</fullName>
    </submittedName>
</protein>
<keyword evidence="1" id="KW-1133">Transmembrane helix</keyword>
<gene>
    <name evidence="2" type="ORF">SAMN04488065_0123</name>
</gene>
<proteinExistence type="predicted"/>
<sequence>MTDTLDTVAMAVSSTLVLTGVVVLGALEIANGTPYGAAPVTNEAGEVVAQPGVDPVIRTGLVLAGLAILGLWGAYRALVPAAGADSPADVGPATQ</sequence>
<dbReference type="EMBL" id="FNQT01000001">
    <property type="protein sequence ID" value="SDZ76372.1"/>
    <property type="molecule type" value="Genomic_DNA"/>
</dbReference>
<feature type="transmembrane region" description="Helical" evidence="1">
    <location>
        <begin position="7"/>
        <end position="27"/>
    </location>
</feature>
<dbReference type="RefSeq" id="WP_092629880.1">
    <property type="nucleotide sequence ID" value="NZ_FNQT01000001.1"/>
</dbReference>
<feature type="transmembrane region" description="Helical" evidence="1">
    <location>
        <begin position="56"/>
        <end position="75"/>
    </location>
</feature>
<reference evidence="2 3" key="1">
    <citation type="submission" date="2016-10" db="EMBL/GenBank/DDBJ databases">
        <authorList>
            <person name="de Groot N.N."/>
        </authorList>
    </citation>
    <scope>NUCLEOTIDE SEQUENCE [LARGE SCALE GENOMIC DNA]</scope>
    <source>
        <strain evidence="2 3">CGMCC 1.8712</strain>
    </source>
</reference>
<evidence type="ECO:0000313" key="3">
    <source>
        <dbReference type="Proteomes" id="UP000236755"/>
    </source>
</evidence>
<evidence type="ECO:0000256" key="1">
    <source>
        <dbReference type="SAM" id="Phobius"/>
    </source>
</evidence>
<accession>A0A1H3VQJ1</accession>
<evidence type="ECO:0000313" key="2">
    <source>
        <dbReference type="EMBL" id="SDZ76372.1"/>
    </source>
</evidence>